<dbReference type="Pfam" id="PF00583">
    <property type="entry name" value="Acetyltransf_1"/>
    <property type="match status" value="1"/>
</dbReference>
<comment type="caution">
    <text evidence="3">The sequence shown here is derived from an EMBL/GenBank/DDBJ whole genome shotgun (WGS) entry which is preliminary data.</text>
</comment>
<dbReference type="InterPro" id="IPR000182">
    <property type="entry name" value="GNAT_dom"/>
</dbReference>
<keyword evidence="4" id="KW-1185">Reference proteome</keyword>
<dbReference type="AlphaFoldDB" id="A0A3M9N0E4"/>
<accession>A0A3M9N0E4</accession>
<keyword evidence="1 3" id="KW-0808">Transferase</keyword>
<evidence type="ECO:0000256" key="1">
    <source>
        <dbReference type="ARBA" id="ARBA00022679"/>
    </source>
</evidence>
<proteinExistence type="predicted"/>
<evidence type="ECO:0000313" key="3">
    <source>
        <dbReference type="EMBL" id="RNI30613.1"/>
    </source>
</evidence>
<dbReference type="InterPro" id="IPR050769">
    <property type="entry name" value="NAT_camello-type"/>
</dbReference>
<dbReference type="SUPFAM" id="SSF55729">
    <property type="entry name" value="Acyl-CoA N-acyltransferases (Nat)"/>
    <property type="match status" value="1"/>
</dbReference>
<dbReference type="GO" id="GO:0008080">
    <property type="term" value="F:N-acetyltransferase activity"/>
    <property type="evidence" value="ECO:0007669"/>
    <property type="project" value="InterPro"/>
</dbReference>
<evidence type="ECO:0000259" key="2">
    <source>
        <dbReference type="PROSITE" id="PS51186"/>
    </source>
</evidence>
<dbReference type="PANTHER" id="PTHR13947:SF37">
    <property type="entry name" value="LD18367P"/>
    <property type="match status" value="1"/>
</dbReference>
<name>A0A3M9N0E4_9BACT</name>
<dbReference type="RefSeq" id="WP_123125829.1">
    <property type="nucleotide sequence ID" value="NZ_RJJD01000002.1"/>
</dbReference>
<dbReference type="Gene3D" id="3.40.630.30">
    <property type="match status" value="1"/>
</dbReference>
<dbReference type="PANTHER" id="PTHR13947">
    <property type="entry name" value="GNAT FAMILY N-ACETYLTRANSFERASE"/>
    <property type="match status" value="1"/>
</dbReference>
<dbReference type="InterPro" id="IPR016181">
    <property type="entry name" value="Acyl_CoA_acyltransferase"/>
</dbReference>
<dbReference type="PROSITE" id="PS51186">
    <property type="entry name" value="GNAT"/>
    <property type="match status" value="1"/>
</dbReference>
<dbReference type="CDD" id="cd04301">
    <property type="entry name" value="NAT_SF"/>
    <property type="match status" value="1"/>
</dbReference>
<dbReference type="EMBL" id="RJJD01000002">
    <property type="protein sequence ID" value="RNI30613.1"/>
    <property type="molecule type" value="Genomic_DNA"/>
</dbReference>
<gene>
    <name evidence="3" type="ORF">EFB08_05020</name>
</gene>
<organism evidence="3 4">
    <name type="scientific">Rufibacter latericius</name>
    <dbReference type="NCBI Taxonomy" id="2487040"/>
    <lineage>
        <taxon>Bacteria</taxon>
        <taxon>Pseudomonadati</taxon>
        <taxon>Bacteroidota</taxon>
        <taxon>Cytophagia</taxon>
        <taxon>Cytophagales</taxon>
        <taxon>Hymenobacteraceae</taxon>
        <taxon>Rufibacter</taxon>
    </lineage>
</organism>
<feature type="domain" description="N-acetyltransferase" evidence="2">
    <location>
        <begin position="11"/>
        <end position="167"/>
    </location>
</feature>
<dbReference type="Proteomes" id="UP000272117">
    <property type="component" value="Unassembled WGS sequence"/>
</dbReference>
<protein>
    <submittedName>
        <fullName evidence="3">GNAT family N-acetyltransferase</fullName>
    </submittedName>
</protein>
<dbReference type="OrthoDB" id="5419426at2"/>
<evidence type="ECO:0000313" key="4">
    <source>
        <dbReference type="Proteomes" id="UP000272117"/>
    </source>
</evidence>
<reference evidence="3 4" key="1">
    <citation type="submission" date="2018-11" db="EMBL/GenBank/DDBJ databases">
        <title>Rufibacter latericius sp. nov., isolated from water in Baiyang Lake.</title>
        <authorList>
            <person name="Yang Y."/>
        </authorList>
    </citation>
    <scope>NUCLEOTIDE SEQUENCE [LARGE SCALE GENOMIC DNA]</scope>
    <source>
        <strain evidence="3 4">R-22-1c-1</strain>
    </source>
</reference>
<sequence length="167" mass="19440">MPTSQLSLEDITIRTFLKSGDLGYLTYLHGILYQQEYGYTMAFESYVAAGLNEFYQQYTDARNRVWVAEHNGKMVGFLLTMDRGEWAQLRYFLITPGYRGLGLGKKLLRQSIEFLVEVGYSKTYLWTTHEQTQAAQLYRNVGFVLSEEKESDAFGKPLREQRYDLLL</sequence>